<evidence type="ECO:0000256" key="1">
    <source>
        <dbReference type="ARBA" id="ARBA00022679"/>
    </source>
</evidence>
<dbReference type="Gene3D" id="3.30.420.10">
    <property type="entry name" value="Ribonuclease H-like superfamily/Ribonuclease H"/>
    <property type="match status" value="1"/>
</dbReference>
<reference evidence="13 14" key="1">
    <citation type="submission" date="2020-04" db="EMBL/GenBank/DDBJ databases">
        <title>Perkinsus olseni comparative genomics.</title>
        <authorList>
            <person name="Bogema D.R."/>
        </authorList>
    </citation>
    <scope>NUCLEOTIDE SEQUENCE [LARGE SCALE GENOMIC DNA]</scope>
    <source>
        <strain evidence="13">00978-12</strain>
    </source>
</reference>
<evidence type="ECO:0000256" key="4">
    <source>
        <dbReference type="ARBA" id="ARBA00022759"/>
    </source>
</evidence>
<dbReference type="GO" id="GO:0006508">
    <property type="term" value="P:proteolysis"/>
    <property type="evidence" value="ECO:0007669"/>
    <property type="project" value="InterPro"/>
</dbReference>
<dbReference type="PROSITE" id="PS50994">
    <property type="entry name" value="INTEGRASE"/>
    <property type="match status" value="1"/>
</dbReference>
<protein>
    <submittedName>
        <fullName evidence="13">Uncharacterized protein</fullName>
    </submittedName>
</protein>
<dbReference type="SUPFAM" id="SSF53098">
    <property type="entry name" value="Ribonuclease H-like"/>
    <property type="match status" value="1"/>
</dbReference>
<organism evidence="13 14">
    <name type="scientific">Perkinsus olseni</name>
    <name type="common">Perkinsus atlanticus</name>
    <dbReference type="NCBI Taxonomy" id="32597"/>
    <lineage>
        <taxon>Eukaryota</taxon>
        <taxon>Sar</taxon>
        <taxon>Alveolata</taxon>
        <taxon>Perkinsozoa</taxon>
        <taxon>Perkinsea</taxon>
        <taxon>Perkinsida</taxon>
        <taxon>Perkinsidae</taxon>
        <taxon>Perkinsus</taxon>
    </lineage>
</organism>
<keyword evidence="2" id="KW-0548">Nucleotidyltransferase</keyword>
<dbReference type="Gene3D" id="4.10.60.10">
    <property type="entry name" value="Zinc finger, CCHC-type"/>
    <property type="match status" value="1"/>
</dbReference>
<dbReference type="Pfam" id="PF00077">
    <property type="entry name" value="RVP"/>
    <property type="match status" value="1"/>
</dbReference>
<feature type="domain" description="Reverse transcriptase" evidence="11">
    <location>
        <begin position="881"/>
        <end position="1069"/>
    </location>
</feature>
<dbReference type="PANTHER" id="PTHR37984">
    <property type="entry name" value="PROTEIN CBG26694"/>
    <property type="match status" value="1"/>
</dbReference>
<sequence length="1892" mass="209534">FTVELTKADKRMRAPMPANLQEMQDWMTSIGNAGTAKTYLMGTLRFENGLKVTTGTHRGAGSADFETEVHPSPVPRTMVSAVIRTRRNQEETPGGDDGDNLPEDDEEQSDDEEFDDEGSRDDEESHNSEDSTHAGQPDDGGKPRRRARRQRSAIPDLVVQPLGVANHTKRNMAVIDELLAEADGSVDPPAASLPRLENAMMMSTYELLLTVLGVGKNPWISPSTSLIGRGGEALGTNIIKFSESWNIGYLPNSPCAAAVKNNKSTVRQVEAAGKSKEFGDFCDKLDRSLSASRASPSVELISLVFLLPLPLTANLRRCLLGVCSRDLQEAAIGWHRWTGVDLTTASAEVRTEFKSAYLSYSEIVREWLGLVRVAIDEERPRISVAKVMATWSSIAVAENDTISSFLGREEELWTLMTCNMDPKAEGIDGNNPTVLSHLSWEQRRERLLSAMLSSPSWRRVMVPWWCQLSSAADYESFYDTVMRMRESGLKLRVLPKAESSALRSKAVGHRGIGAELYCGSGLDPNADPHSLQTTDKPVPEKGDSSAQPNQKRSSRRSCNRKAKDNTGDRRSAQGDSKGTKAAPKDAKAASKDVRRDPKKAIDFKEGRCFDCHELGHRAADCPKKKTAKSNVAVDSEGAVNKDACTDSSCASHHVSAAVSIHRTSLSSADKVGSISPISDGTVPDHSENDLLLIDLYDDLSQSKRFKALLDSGSQVTLVASKRKTTPCSHLDSSRPDIVISGVGGTRRAKAVRLSVRTSPTSSVFAINAYLVRDLPVDVDVLVGIDCLRQLKAKIDFRSAEVSVSAYGKVVAYGSEDSYSTSLGLVNVKQGSDCGTLPPLPVAEIECKKRHPTIRHRGYPLSPEKRKAADEVLREYESKGYIEFIDKNSQPDQWISPCFLKRKKSGAWRLLTDLRAVNKRLPVYSFPGEAHTDRLLGQIPRWVTHFGSLDVKDAFYSVKVSPLSSQLLGATLGYRTFRWKVLAQGLNTSPYWWSRQLHWILSGIPELKAYEGRVVVLSYVDDILICGDSEETTRRVMNIIIDRLAAYNIPISSDKTQHPKEEIGFLGIRLSSEGWQPDPTAVAALESLPKPANKQQLQSVLGSINYLRAAYDQSELQVNLAPLQDLLSKNKPYRWTEDHDVAFRWLTTALKHHVFAYQPVDSELEDGEGFVLQTDASDCGVSYVLWRVRFDHCPNAISEGGELLQDYPGPSPGDLAKHGSVLMAGGRRLRGHEKRYATFDCEGLALVEGLRRARVVLLIPTKSGKRAPVVVQSDSAVALHKIQAVPDHSEFTRNQVRYKRWCRWVESVVDVLPFVKMYHCRGTENCLSDMFSRVLAEADTDTMGVYCTSTLAVTDHFDNGSVCSDEDVTTDLDLDERDVNCNEGASRACLPVAGDLENEDPPLELIGLINANRVCRVGSDWVYQDSKGRSRSYVPEVDRAEALNAAHGDGHASSERMSRAMISTVWWPKMSLDIDAYCATCEGCARHAARSAAANPRYDLFSTIPTEARRFSSVAMDHLGPFIGGLLVLVLIDVVTGWLEACVVDNKSAHTTALTVYDLWVSRWGWFDSIIHDNDPGFCSALVKSLFERHHVRRKLSPVYWPRGNGVAEAAVKEIKYVIRKSGETITSSDQLRALVAASRLLHNSSAADGCTFSPYEVVTGKKPRTLLESIYGHDDTGPADPNKIEGMLTSLVEHKRLARERSRTNAIQRAERLRAGSYNANLVQGDLVFVVQQRGYSRRVALGPFRVGNVVGSLVYLRGETDPVSRGQCVPYRPDHRYPDVAGTDHESMEVEFYSLEPDMMIMFEVEEYDGQVQSLDVGRVVAAPVRDHVKVEPFASPSHLYWRRRPQRERRQLTVSKDQVKCSTTGTFMDADGKLNDKSVELLIQRGYLQQ</sequence>
<dbReference type="SMART" id="SM00343">
    <property type="entry name" value="ZnF_C2HC"/>
    <property type="match status" value="1"/>
</dbReference>
<dbReference type="Gene3D" id="2.40.70.10">
    <property type="entry name" value="Acid Proteases"/>
    <property type="match status" value="1"/>
</dbReference>
<feature type="region of interest" description="Disordered" evidence="8">
    <location>
        <begin position="523"/>
        <end position="597"/>
    </location>
</feature>
<dbReference type="GO" id="GO:0008270">
    <property type="term" value="F:zinc ion binding"/>
    <property type="evidence" value="ECO:0007669"/>
    <property type="project" value="UniProtKB-KW"/>
</dbReference>
<evidence type="ECO:0000259" key="12">
    <source>
        <dbReference type="PROSITE" id="PS50994"/>
    </source>
</evidence>
<dbReference type="SUPFAM" id="SSF56672">
    <property type="entry name" value="DNA/RNA polymerases"/>
    <property type="match status" value="1"/>
</dbReference>
<feature type="domain" description="Peptidase A2" evidence="10">
    <location>
        <begin position="705"/>
        <end position="749"/>
    </location>
</feature>
<dbReference type="SUPFAM" id="SSF50630">
    <property type="entry name" value="Acid proteases"/>
    <property type="match status" value="1"/>
</dbReference>
<evidence type="ECO:0000259" key="10">
    <source>
        <dbReference type="PROSITE" id="PS50175"/>
    </source>
</evidence>
<comment type="caution">
    <text evidence="13">The sequence shown here is derived from an EMBL/GenBank/DDBJ whole genome shotgun (WGS) entry which is preliminary data.</text>
</comment>
<feature type="domain" description="Integrase catalytic" evidence="12">
    <location>
        <begin position="1500"/>
        <end position="1662"/>
    </location>
</feature>
<evidence type="ECO:0000256" key="5">
    <source>
        <dbReference type="ARBA" id="ARBA00022801"/>
    </source>
</evidence>
<dbReference type="PROSITE" id="PS50175">
    <property type="entry name" value="ASP_PROT_RETROV"/>
    <property type="match status" value="1"/>
</dbReference>
<name>A0A7J6N707_PEROL</name>
<evidence type="ECO:0000256" key="8">
    <source>
        <dbReference type="SAM" id="MobiDB-lite"/>
    </source>
</evidence>
<dbReference type="Gene3D" id="3.30.70.270">
    <property type="match status" value="2"/>
</dbReference>
<evidence type="ECO:0000313" key="13">
    <source>
        <dbReference type="EMBL" id="KAF4679566.1"/>
    </source>
</evidence>
<evidence type="ECO:0000259" key="11">
    <source>
        <dbReference type="PROSITE" id="PS50878"/>
    </source>
</evidence>
<dbReference type="PROSITE" id="PS00141">
    <property type="entry name" value="ASP_PROTEASE"/>
    <property type="match status" value="1"/>
</dbReference>
<dbReference type="InterPro" id="IPR043128">
    <property type="entry name" value="Rev_trsase/Diguanyl_cyclase"/>
</dbReference>
<evidence type="ECO:0000256" key="6">
    <source>
        <dbReference type="ARBA" id="ARBA00022918"/>
    </source>
</evidence>
<dbReference type="GO" id="GO:0003964">
    <property type="term" value="F:RNA-directed DNA polymerase activity"/>
    <property type="evidence" value="ECO:0007669"/>
    <property type="project" value="UniProtKB-KW"/>
</dbReference>
<feature type="compositionally biased region" description="Acidic residues" evidence="8">
    <location>
        <begin position="93"/>
        <end position="122"/>
    </location>
</feature>
<keyword evidence="4" id="KW-0255">Endonuclease</keyword>
<dbReference type="PROSITE" id="PS50878">
    <property type="entry name" value="RT_POL"/>
    <property type="match status" value="1"/>
</dbReference>
<dbReference type="PANTHER" id="PTHR37984:SF5">
    <property type="entry name" value="PROTEIN NYNRIN-LIKE"/>
    <property type="match status" value="1"/>
</dbReference>
<feature type="compositionally biased region" description="Basic and acidic residues" evidence="8">
    <location>
        <begin position="123"/>
        <end position="132"/>
    </location>
</feature>
<feature type="compositionally biased region" description="Basic and acidic residues" evidence="8">
    <location>
        <begin position="561"/>
        <end position="572"/>
    </location>
</feature>
<dbReference type="InterPro" id="IPR043502">
    <property type="entry name" value="DNA/RNA_pol_sf"/>
</dbReference>
<dbReference type="InterPro" id="IPR001969">
    <property type="entry name" value="Aspartic_peptidase_AS"/>
</dbReference>
<keyword evidence="6" id="KW-0695">RNA-directed DNA polymerase</keyword>
<evidence type="ECO:0000313" key="14">
    <source>
        <dbReference type="Proteomes" id="UP000541610"/>
    </source>
</evidence>
<dbReference type="InterPro" id="IPR018061">
    <property type="entry name" value="Retropepsins"/>
</dbReference>
<dbReference type="Pfam" id="PF17921">
    <property type="entry name" value="Integrase_H2C2"/>
    <property type="match status" value="1"/>
</dbReference>
<feature type="compositionally biased region" description="Basic and acidic residues" evidence="8">
    <location>
        <begin position="582"/>
        <end position="597"/>
    </location>
</feature>
<dbReference type="GO" id="GO:0015074">
    <property type="term" value="P:DNA integration"/>
    <property type="evidence" value="ECO:0007669"/>
    <property type="project" value="InterPro"/>
</dbReference>
<dbReference type="InterPro" id="IPR050951">
    <property type="entry name" value="Retrovirus_Pol_polyprotein"/>
</dbReference>
<feature type="region of interest" description="Disordered" evidence="8">
    <location>
        <begin position="55"/>
        <end position="160"/>
    </location>
</feature>
<dbReference type="Gene3D" id="3.10.10.10">
    <property type="entry name" value="HIV Type 1 Reverse Transcriptase, subunit A, domain 1"/>
    <property type="match status" value="1"/>
</dbReference>
<keyword evidence="7" id="KW-0862">Zinc</keyword>
<dbReference type="InterPro" id="IPR000477">
    <property type="entry name" value="RT_dom"/>
</dbReference>
<dbReference type="InterPro" id="IPR001995">
    <property type="entry name" value="Peptidase_A2_cat"/>
</dbReference>
<accession>A0A7J6N707</accession>
<dbReference type="GO" id="GO:0004190">
    <property type="term" value="F:aspartic-type endopeptidase activity"/>
    <property type="evidence" value="ECO:0007669"/>
    <property type="project" value="InterPro"/>
</dbReference>
<dbReference type="InterPro" id="IPR001584">
    <property type="entry name" value="Integrase_cat-core"/>
</dbReference>
<dbReference type="InterPro" id="IPR036397">
    <property type="entry name" value="RNaseH_sf"/>
</dbReference>
<dbReference type="InterPro" id="IPR041588">
    <property type="entry name" value="Integrase_H2C2"/>
</dbReference>
<keyword evidence="3" id="KW-0540">Nuclease</keyword>
<keyword evidence="1" id="KW-0808">Transferase</keyword>
<feature type="non-terminal residue" evidence="13">
    <location>
        <position position="1892"/>
    </location>
</feature>
<dbReference type="Proteomes" id="UP000541610">
    <property type="component" value="Unassembled WGS sequence"/>
</dbReference>
<dbReference type="GO" id="GO:0003676">
    <property type="term" value="F:nucleic acid binding"/>
    <property type="evidence" value="ECO:0007669"/>
    <property type="project" value="InterPro"/>
</dbReference>
<dbReference type="GO" id="GO:0004519">
    <property type="term" value="F:endonuclease activity"/>
    <property type="evidence" value="ECO:0007669"/>
    <property type="project" value="UniProtKB-KW"/>
</dbReference>
<dbReference type="EMBL" id="JABANP010000717">
    <property type="protein sequence ID" value="KAF4679566.1"/>
    <property type="molecule type" value="Genomic_DNA"/>
</dbReference>
<proteinExistence type="predicted"/>
<keyword evidence="5" id="KW-0378">Hydrolase</keyword>
<feature type="domain" description="CCHC-type" evidence="9">
    <location>
        <begin position="607"/>
        <end position="623"/>
    </location>
</feature>
<evidence type="ECO:0000256" key="3">
    <source>
        <dbReference type="ARBA" id="ARBA00022722"/>
    </source>
</evidence>
<evidence type="ECO:0000256" key="2">
    <source>
        <dbReference type="ARBA" id="ARBA00022695"/>
    </source>
</evidence>
<evidence type="ECO:0000256" key="7">
    <source>
        <dbReference type="PROSITE-ProRule" id="PRU00047"/>
    </source>
</evidence>
<dbReference type="InterPro" id="IPR001878">
    <property type="entry name" value="Znf_CCHC"/>
</dbReference>
<evidence type="ECO:0000259" key="9">
    <source>
        <dbReference type="PROSITE" id="PS50158"/>
    </source>
</evidence>
<dbReference type="InterPro" id="IPR036875">
    <property type="entry name" value="Znf_CCHC_sf"/>
</dbReference>
<dbReference type="InterPro" id="IPR012337">
    <property type="entry name" value="RNaseH-like_sf"/>
</dbReference>
<dbReference type="Gene3D" id="1.10.340.70">
    <property type="match status" value="1"/>
</dbReference>
<gene>
    <name evidence="13" type="ORF">FOZ60_014873</name>
</gene>
<dbReference type="InterPro" id="IPR021109">
    <property type="entry name" value="Peptidase_aspartic_dom_sf"/>
</dbReference>
<keyword evidence="7" id="KW-0863">Zinc-finger</keyword>
<dbReference type="OrthoDB" id="9908684at2759"/>
<dbReference type="SUPFAM" id="SSF57756">
    <property type="entry name" value="Retrovirus zinc finger-like domains"/>
    <property type="match status" value="1"/>
</dbReference>
<dbReference type="Pfam" id="PF00078">
    <property type="entry name" value="RVT_1"/>
    <property type="match status" value="1"/>
</dbReference>
<keyword evidence="7" id="KW-0479">Metal-binding</keyword>
<dbReference type="PROSITE" id="PS50158">
    <property type="entry name" value="ZF_CCHC"/>
    <property type="match status" value="1"/>
</dbReference>